<reference evidence="2" key="1">
    <citation type="submission" date="2020-01" db="EMBL/GenBank/DDBJ databases">
        <title>Development of genomics and gene disruption for Polysphondylium violaceum indicates a role for the polyketide synthase stlB in stalk morphogenesis.</title>
        <authorList>
            <person name="Narita B."/>
            <person name="Kawabe Y."/>
            <person name="Kin K."/>
            <person name="Saito T."/>
            <person name="Gibbs R."/>
            <person name="Kuspa A."/>
            <person name="Muzny D."/>
            <person name="Queller D."/>
            <person name="Richards S."/>
            <person name="Strassman J."/>
            <person name="Sucgang R."/>
            <person name="Worley K."/>
            <person name="Schaap P."/>
        </authorList>
    </citation>
    <scope>NUCLEOTIDE SEQUENCE</scope>
    <source>
        <strain evidence="2">QSvi11</strain>
    </source>
</reference>
<accession>A0A8J4Q0J3</accession>
<evidence type="ECO:0000256" key="1">
    <source>
        <dbReference type="SAM" id="MobiDB-lite"/>
    </source>
</evidence>
<dbReference type="AlphaFoldDB" id="A0A8J4Q0J3"/>
<evidence type="ECO:0000313" key="2">
    <source>
        <dbReference type="EMBL" id="KAF2076795.1"/>
    </source>
</evidence>
<gene>
    <name evidence="2" type="ORF">CYY_001921</name>
</gene>
<protein>
    <submittedName>
        <fullName evidence="2">Uncharacterized protein</fullName>
    </submittedName>
</protein>
<name>A0A8J4Q0J3_9MYCE</name>
<feature type="region of interest" description="Disordered" evidence="1">
    <location>
        <begin position="61"/>
        <end position="85"/>
    </location>
</feature>
<proteinExistence type="predicted"/>
<keyword evidence="3" id="KW-1185">Reference proteome</keyword>
<feature type="compositionally biased region" description="Low complexity" evidence="1">
    <location>
        <begin position="61"/>
        <end position="84"/>
    </location>
</feature>
<sequence>MFVSNTLDDKYPDNFKTQTSNHHLTDLLFEYLHVSLLDWNGILQLQAIDIYNLYNFRTNMNNNNNTTKPSTTTTAPASTTSGPAKAGTWGNYANAGYDLNQIPKTEVLYRKPKK</sequence>
<dbReference type="Proteomes" id="UP000695562">
    <property type="component" value="Unassembled WGS sequence"/>
</dbReference>
<comment type="caution">
    <text evidence="2">The sequence shown here is derived from an EMBL/GenBank/DDBJ whole genome shotgun (WGS) entry which is preliminary data.</text>
</comment>
<organism evidence="2 3">
    <name type="scientific">Polysphondylium violaceum</name>
    <dbReference type="NCBI Taxonomy" id="133409"/>
    <lineage>
        <taxon>Eukaryota</taxon>
        <taxon>Amoebozoa</taxon>
        <taxon>Evosea</taxon>
        <taxon>Eumycetozoa</taxon>
        <taxon>Dictyostelia</taxon>
        <taxon>Dictyosteliales</taxon>
        <taxon>Dictyosteliaceae</taxon>
        <taxon>Polysphondylium</taxon>
    </lineage>
</organism>
<dbReference type="EMBL" id="AJWJ01000049">
    <property type="protein sequence ID" value="KAF2076795.1"/>
    <property type="molecule type" value="Genomic_DNA"/>
</dbReference>
<evidence type="ECO:0000313" key="3">
    <source>
        <dbReference type="Proteomes" id="UP000695562"/>
    </source>
</evidence>